<feature type="transmembrane region" description="Helical" evidence="1">
    <location>
        <begin position="50"/>
        <end position="75"/>
    </location>
</feature>
<dbReference type="PANTHER" id="PTHR41983">
    <property type="entry name" value="SHORT-CHAIN FATTY ACID TRANSPORTER-RELATED"/>
    <property type="match status" value="1"/>
</dbReference>
<dbReference type="KEGG" id="moi:MOVS_05440"/>
<reference evidence="2 4" key="1">
    <citation type="submission" date="2015-04" db="EMBL/GenBank/DDBJ databases">
        <authorList>
            <person name="Calcutt M.J."/>
            <person name="Foecking M.F."/>
        </authorList>
    </citation>
    <scope>NUCLEOTIDE SEQUENCE [LARGE SCALE GENOMIC DNA]</scope>
    <source>
        <strain evidence="2 4">199/55</strain>
    </source>
</reference>
<dbReference type="EMBL" id="CP011158">
    <property type="protein sequence ID" value="ANB91518.1"/>
    <property type="molecule type" value="Genomic_DNA"/>
</dbReference>
<dbReference type="EMBL" id="UGPW01000001">
    <property type="protein sequence ID" value="STY87143.1"/>
    <property type="molecule type" value="Genomic_DNA"/>
</dbReference>
<dbReference type="Proteomes" id="UP000255102">
    <property type="component" value="Unassembled WGS sequence"/>
</dbReference>
<dbReference type="PANTHER" id="PTHR41983:SF2">
    <property type="entry name" value="SHORT-CHAIN FATTY ACID TRANSPORTER-RELATED"/>
    <property type="match status" value="1"/>
</dbReference>
<feature type="transmembrane region" description="Helical" evidence="1">
    <location>
        <begin position="20"/>
        <end position="38"/>
    </location>
</feature>
<feature type="transmembrane region" description="Helical" evidence="1">
    <location>
        <begin position="348"/>
        <end position="370"/>
    </location>
</feature>
<name>A0A378PK52_9GAMM</name>
<feature type="transmembrane region" description="Helical" evidence="1">
    <location>
        <begin position="95"/>
        <end position="124"/>
    </location>
</feature>
<dbReference type="Pfam" id="PF02667">
    <property type="entry name" value="SCFA_trans"/>
    <property type="match status" value="1"/>
</dbReference>
<feature type="transmembrane region" description="Helical" evidence="1">
    <location>
        <begin position="136"/>
        <end position="160"/>
    </location>
</feature>
<evidence type="ECO:0000313" key="2">
    <source>
        <dbReference type="EMBL" id="ANB91518.1"/>
    </source>
</evidence>
<feature type="transmembrane region" description="Helical" evidence="1">
    <location>
        <begin position="180"/>
        <end position="203"/>
    </location>
</feature>
<dbReference type="AlphaFoldDB" id="A0A378PK52"/>
<evidence type="ECO:0000313" key="5">
    <source>
        <dbReference type="Proteomes" id="UP000255102"/>
    </source>
</evidence>
<evidence type="ECO:0000313" key="3">
    <source>
        <dbReference type="EMBL" id="STY87143.1"/>
    </source>
</evidence>
<reference evidence="3 5" key="2">
    <citation type="submission" date="2018-06" db="EMBL/GenBank/DDBJ databases">
        <authorList>
            <consortium name="Pathogen Informatics"/>
            <person name="Doyle S."/>
        </authorList>
    </citation>
    <scope>NUCLEOTIDE SEQUENCE [LARGE SCALE GENOMIC DNA]</scope>
    <source>
        <strain evidence="3 5">NCTC11227</strain>
    </source>
</reference>
<dbReference type="STRING" id="29433.MOVS_05440"/>
<dbReference type="InterPro" id="IPR006160">
    <property type="entry name" value="SCFA_transpt_AtoE"/>
</dbReference>
<protein>
    <submittedName>
        <fullName evidence="2">Short-chain fatty acid transporter</fullName>
    </submittedName>
    <submittedName>
        <fullName evidence="3">Short-chain fatty acids transporter</fullName>
    </submittedName>
</protein>
<organism evidence="3 5">
    <name type="scientific">Moraxella ovis</name>
    <dbReference type="NCBI Taxonomy" id="29433"/>
    <lineage>
        <taxon>Bacteria</taxon>
        <taxon>Pseudomonadati</taxon>
        <taxon>Pseudomonadota</taxon>
        <taxon>Gammaproteobacteria</taxon>
        <taxon>Moraxellales</taxon>
        <taxon>Moraxellaceae</taxon>
        <taxon>Moraxella</taxon>
    </lineage>
</organism>
<keyword evidence="4" id="KW-1185">Reference proteome</keyword>
<evidence type="ECO:0000313" key="4">
    <source>
        <dbReference type="Proteomes" id="UP000076765"/>
    </source>
</evidence>
<feature type="transmembrane region" description="Helical" evidence="1">
    <location>
        <begin position="422"/>
        <end position="444"/>
    </location>
</feature>
<dbReference type="RefSeq" id="WP_063514095.1">
    <property type="nucleotide sequence ID" value="NZ_CP011158.1"/>
</dbReference>
<evidence type="ECO:0000256" key="1">
    <source>
        <dbReference type="SAM" id="Phobius"/>
    </source>
</evidence>
<feature type="transmembrane region" description="Helical" evidence="1">
    <location>
        <begin position="245"/>
        <end position="262"/>
    </location>
</feature>
<feature type="transmembrane region" description="Helical" evidence="1">
    <location>
        <begin position="268"/>
        <end position="286"/>
    </location>
</feature>
<proteinExistence type="predicted"/>
<keyword evidence="1" id="KW-1133">Transmembrane helix</keyword>
<feature type="transmembrane region" description="Helical" evidence="1">
    <location>
        <begin position="298"/>
        <end position="319"/>
    </location>
</feature>
<keyword evidence="1" id="KW-0472">Membrane</keyword>
<keyword evidence="1" id="KW-0812">Transmembrane</keyword>
<accession>A0A378PK52</accession>
<dbReference type="GO" id="GO:0005886">
    <property type="term" value="C:plasma membrane"/>
    <property type="evidence" value="ECO:0007669"/>
    <property type="project" value="TreeGrafter"/>
</dbReference>
<sequence>MFATLTNLSVQLVNRYLPSPFVFSVVLTFIAFIAGIVLKGQSPLALAHHWGNGLWSLHSFAMQMALILVTGYAFANAPIFQKLLDKLASKVHRPITAIVVVTLVAMIGCLLNWGFGLVIGAVFAKALAKRVRGVDYPLLVASAYSGFLVWHGGLSGSVPLTLSTGGETLAKLSGGTLSDVVPISATIFSSYNLIIAGLILLIVPILNALMHPKNPTLVDPELIQDNPFVPPPTNTPAQKLDDNRLMMILLMMLAVGYFAVEFSKSMNFGLNIVIGLFLFIGLLAHGTLERYYRAVNDGISGITGIVLLFPFYGGIMGVVTGANADGISIGTQVTNFFLNHASSDTFPILAFLSAGVVNVFVPSGGGQFAVQGPIMMPAGLALGVKPEVTAMAIAWGDAWTNMIQPFWALPLLGIASLDARAIMGYCLMVLIVSGLIIAGGFYFLV</sequence>
<gene>
    <name evidence="3" type="primary">atoE</name>
    <name evidence="2" type="ORF">MOVS_05440</name>
    <name evidence="3" type="ORF">NCTC11227_01142</name>
</gene>
<dbReference type="Proteomes" id="UP000076765">
    <property type="component" value="Chromosome"/>
</dbReference>